<dbReference type="PANTHER" id="PTHR15301">
    <property type="entry name" value="INSULIN-INDUCED GENE 1"/>
    <property type="match status" value="1"/>
</dbReference>
<feature type="compositionally biased region" description="Acidic residues" evidence="7">
    <location>
        <begin position="308"/>
        <end position="329"/>
    </location>
</feature>
<evidence type="ECO:0000256" key="5">
    <source>
        <dbReference type="ARBA" id="ARBA00022989"/>
    </source>
</evidence>
<proteinExistence type="inferred from homology"/>
<organism evidence="9 10">
    <name type="scientific">Thyridium curvatum</name>
    <dbReference type="NCBI Taxonomy" id="1093900"/>
    <lineage>
        <taxon>Eukaryota</taxon>
        <taxon>Fungi</taxon>
        <taxon>Dikarya</taxon>
        <taxon>Ascomycota</taxon>
        <taxon>Pezizomycotina</taxon>
        <taxon>Sordariomycetes</taxon>
        <taxon>Sordariomycetidae</taxon>
        <taxon>Thyridiales</taxon>
        <taxon>Thyridiaceae</taxon>
        <taxon>Thyridium</taxon>
    </lineage>
</organism>
<evidence type="ECO:0000256" key="2">
    <source>
        <dbReference type="ARBA" id="ARBA00007475"/>
    </source>
</evidence>
<feature type="transmembrane region" description="Helical" evidence="8">
    <location>
        <begin position="198"/>
        <end position="219"/>
    </location>
</feature>
<dbReference type="Pfam" id="PF07281">
    <property type="entry name" value="INSIG"/>
    <property type="match status" value="2"/>
</dbReference>
<name>A0A507AVP4_9PEZI</name>
<comment type="subcellular location">
    <subcellularLocation>
        <location evidence="1">Endoplasmic reticulum membrane</location>
        <topology evidence="1">Multi-pass membrane protein</topology>
    </subcellularLocation>
</comment>
<reference evidence="9 10" key="1">
    <citation type="submission" date="2019-06" db="EMBL/GenBank/DDBJ databases">
        <title>Draft genome sequence of the filamentous fungus Phialemoniopsis curvata isolated from diesel fuel.</title>
        <authorList>
            <person name="Varaljay V.A."/>
            <person name="Lyon W.J."/>
            <person name="Crouch A.L."/>
            <person name="Drake C.E."/>
            <person name="Hollomon J.M."/>
            <person name="Nadeau L.J."/>
            <person name="Nunn H.S."/>
            <person name="Stevenson B.S."/>
            <person name="Bojanowski C.L."/>
            <person name="Crookes-Goodson W.J."/>
        </authorList>
    </citation>
    <scope>NUCLEOTIDE SEQUENCE [LARGE SCALE GENOMIC DNA]</scope>
    <source>
        <strain evidence="9 10">D216</strain>
    </source>
</reference>
<accession>A0A507AVP4</accession>
<dbReference type="InterPro" id="IPR025929">
    <property type="entry name" value="INSIG_fam"/>
</dbReference>
<feature type="transmembrane region" description="Helical" evidence="8">
    <location>
        <begin position="338"/>
        <end position="356"/>
    </location>
</feature>
<dbReference type="EMBL" id="SKBQ01000070">
    <property type="protein sequence ID" value="TPX08991.1"/>
    <property type="molecule type" value="Genomic_DNA"/>
</dbReference>
<keyword evidence="4" id="KW-0256">Endoplasmic reticulum</keyword>
<keyword evidence="10" id="KW-1185">Reference proteome</keyword>
<keyword evidence="5 8" id="KW-1133">Transmembrane helix</keyword>
<dbReference type="Proteomes" id="UP000319257">
    <property type="component" value="Unassembled WGS sequence"/>
</dbReference>
<evidence type="ECO:0000256" key="3">
    <source>
        <dbReference type="ARBA" id="ARBA00022692"/>
    </source>
</evidence>
<dbReference type="GO" id="GO:0016126">
    <property type="term" value="P:sterol biosynthetic process"/>
    <property type="evidence" value="ECO:0007669"/>
    <property type="project" value="TreeGrafter"/>
</dbReference>
<evidence type="ECO:0000256" key="4">
    <source>
        <dbReference type="ARBA" id="ARBA00022824"/>
    </source>
</evidence>
<feature type="compositionally biased region" description="Low complexity" evidence="7">
    <location>
        <begin position="62"/>
        <end position="71"/>
    </location>
</feature>
<feature type="transmembrane region" description="Helical" evidence="8">
    <location>
        <begin position="258"/>
        <end position="276"/>
    </location>
</feature>
<gene>
    <name evidence="9" type="ORF">E0L32_009570</name>
</gene>
<feature type="region of interest" description="Disordered" evidence="7">
    <location>
        <begin position="1"/>
        <end position="83"/>
    </location>
</feature>
<evidence type="ECO:0000256" key="7">
    <source>
        <dbReference type="SAM" id="MobiDB-lite"/>
    </source>
</evidence>
<evidence type="ECO:0000256" key="1">
    <source>
        <dbReference type="ARBA" id="ARBA00004477"/>
    </source>
</evidence>
<comment type="similarity">
    <text evidence="2">Belongs to the INSIG family.</text>
</comment>
<feature type="region of interest" description="Disordered" evidence="7">
    <location>
        <begin position="123"/>
        <end position="155"/>
    </location>
</feature>
<dbReference type="GO" id="GO:0005789">
    <property type="term" value="C:endoplasmic reticulum membrane"/>
    <property type="evidence" value="ECO:0007669"/>
    <property type="project" value="UniProtKB-SubCell"/>
</dbReference>
<dbReference type="InParanoid" id="A0A507AVP4"/>
<keyword evidence="3 8" id="KW-0812">Transmembrane</keyword>
<dbReference type="PANTHER" id="PTHR15301:SF3">
    <property type="entry name" value="PROTEIN NSG1-RELATED"/>
    <property type="match status" value="1"/>
</dbReference>
<evidence type="ECO:0000256" key="8">
    <source>
        <dbReference type="SAM" id="Phobius"/>
    </source>
</evidence>
<dbReference type="RefSeq" id="XP_030990702.1">
    <property type="nucleotide sequence ID" value="XM_031144549.1"/>
</dbReference>
<feature type="transmembrane region" description="Helical" evidence="8">
    <location>
        <begin position="503"/>
        <end position="521"/>
    </location>
</feature>
<protein>
    <submittedName>
        <fullName evidence="9">Uncharacterized protein</fullName>
    </submittedName>
</protein>
<evidence type="ECO:0000313" key="10">
    <source>
        <dbReference type="Proteomes" id="UP000319257"/>
    </source>
</evidence>
<evidence type="ECO:0000313" key="9">
    <source>
        <dbReference type="EMBL" id="TPX08991.1"/>
    </source>
</evidence>
<evidence type="ECO:0000256" key="6">
    <source>
        <dbReference type="ARBA" id="ARBA00023136"/>
    </source>
</evidence>
<feature type="compositionally biased region" description="Gly residues" evidence="7">
    <location>
        <begin position="72"/>
        <end position="81"/>
    </location>
</feature>
<dbReference type="OrthoDB" id="205546at2759"/>
<dbReference type="GeneID" id="41977017"/>
<comment type="caution">
    <text evidence="9">The sequence shown here is derived from an EMBL/GenBank/DDBJ whole genome shotgun (WGS) entry which is preliminary data.</text>
</comment>
<sequence length="541" mass="55819">MSSDDSPPIIRPIPRRPFDLNVAGPTPPPEEDDDASAPPSPNPNDIRLLRATFLDPNRPRDASSGSLAGADQQGGGGGGSGSLSRAQSIMNLTASTLFGIYSPTTLSTAGHGSSGYYSTGTGTGTGAGGADRSEPGTPWGTGAESPLKRTAGVDAPTFALMKGRSKLLLRRRSTQSNGAARMPLEGRGRAPGVAGWRLALSLAARAALLFGLGTGYGLFVSRLHDRHKLTGLGGGGGSGASESGGGSSIANPGLEWKYLLFWGVAGVVLGALLPWFDTVWDEMFGKGSRARARAARAREAAVVGGGDGADDEDEEDDDDDEEEEEEEEDKGTSPSTDWALVIRGIGAFAGIVFAIVRTTADFFAKTKAQSVPNHLADYMFTNNPRLFTQRKLPWASTMQVSLTLALVNPFLWYLIDRSKSGFMLAATVGLTGSSLLLGLNPAMMPTPAAAGAGAAYYDDDAAAAAAAMGLRSNGSRGGGGGGAAASETGAGGLARHHHETIEAGIWMLSVLFCSCVCFGNIGRRLALDGSAAARGRWGGVR</sequence>
<keyword evidence="6 8" id="KW-0472">Membrane</keyword>
<feature type="transmembrane region" description="Helical" evidence="8">
    <location>
        <begin position="421"/>
        <end position="439"/>
    </location>
</feature>
<dbReference type="STRING" id="1093900.A0A507AVP4"/>
<feature type="region of interest" description="Disordered" evidence="7">
    <location>
        <begin position="300"/>
        <end position="335"/>
    </location>
</feature>
<dbReference type="AlphaFoldDB" id="A0A507AVP4"/>